<proteinExistence type="predicted"/>
<dbReference type="Proteomes" id="UP001567537">
    <property type="component" value="Unassembled WGS sequence"/>
</dbReference>
<dbReference type="RefSeq" id="WP_371244184.1">
    <property type="nucleotide sequence ID" value="NZ_JAHWZY010000059.1"/>
</dbReference>
<sequence length="138" mass="15843">MTFSFSRRHNSVDRLTGLPPERWPSPDTATFGDIARVVDCMKSVCLDLKASGFNAQKRQRRYTNLADYARYVLAAAESLDALLATELEERRRQEEEATRREEERRAAAEQQRQEEAEALRLAREILAQQRAEQQTATG</sequence>
<accession>A0ABV4J7P1</accession>
<reference evidence="2 3" key="1">
    <citation type="journal article" date="2021" name="Res Sq">
        <title>Streptomyces Pimoensis sp. nov., Isolated From the Taklimakan Desert in Xinjiang, China.</title>
        <authorList>
            <person name="Zhang P."/>
            <person name="Luo X."/>
            <person name="Luo X."/>
            <person name="Liu Z."/>
            <person name="Xia Z."/>
            <person name="Wan C."/>
            <person name="zhang L."/>
        </authorList>
    </citation>
    <scope>NUCLEOTIDE SEQUENCE [LARGE SCALE GENOMIC DNA]</scope>
    <source>
        <strain evidence="2 3">TRM75549</strain>
    </source>
</reference>
<evidence type="ECO:0000256" key="1">
    <source>
        <dbReference type="SAM" id="MobiDB-lite"/>
    </source>
</evidence>
<evidence type="ECO:0000313" key="2">
    <source>
        <dbReference type="EMBL" id="MEZ3182961.1"/>
    </source>
</evidence>
<protein>
    <submittedName>
        <fullName evidence="2">Uncharacterized protein</fullName>
    </submittedName>
</protein>
<evidence type="ECO:0000313" key="3">
    <source>
        <dbReference type="Proteomes" id="UP001567537"/>
    </source>
</evidence>
<gene>
    <name evidence="2" type="ORF">KYY02_31175</name>
</gene>
<feature type="region of interest" description="Disordered" evidence="1">
    <location>
        <begin position="89"/>
        <end position="115"/>
    </location>
</feature>
<keyword evidence="3" id="KW-1185">Reference proteome</keyword>
<comment type="caution">
    <text evidence="2">The sequence shown here is derived from an EMBL/GenBank/DDBJ whole genome shotgun (WGS) entry which is preliminary data.</text>
</comment>
<name>A0ABV4J7P1_9ACTN</name>
<dbReference type="EMBL" id="JAHWZY010000059">
    <property type="protein sequence ID" value="MEZ3182961.1"/>
    <property type="molecule type" value="Genomic_DNA"/>
</dbReference>
<organism evidence="2 3">
    <name type="scientific">Streptomyces pimonensis</name>
    <dbReference type="NCBI Taxonomy" id="2860288"/>
    <lineage>
        <taxon>Bacteria</taxon>
        <taxon>Bacillati</taxon>
        <taxon>Actinomycetota</taxon>
        <taxon>Actinomycetes</taxon>
        <taxon>Kitasatosporales</taxon>
        <taxon>Streptomycetaceae</taxon>
        <taxon>Streptomyces</taxon>
    </lineage>
</organism>
<feature type="region of interest" description="Disordered" evidence="1">
    <location>
        <begin position="1"/>
        <end position="21"/>
    </location>
</feature>